<evidence type="ECO:0000256" key="1">
    <source>
        <dbReference type="SAM" id="MobiDB-lite"/>
    </source>
</evidence>
<proteinExistence type="predicted"/>
<reference evidence="2" key="1">
    <citation type="submission" date="2020-03" db="EMBL/GenBank/DDBJ databases">
        <authorList>
            <person name="Weist P."/>
        </authorList>
    </citation>
    <scope>NUCLEOTIDE SEQUENCE</scope>
</reference>
<accession>A0A9N7TNA6</accession>
<protein>
    <submittedName>
        <fullName evidence="2">Uncharacterized protein</fullName>
    </submittedName>
</protein>
<organism evidence="2 3">
    <name type="scientific">Pleuronectes platessa</name>
    <name type="common">European plaice</name>
    <dbReference type="NCBI Taxonomy" id="8262"/>
    <lineage>
        <taxon>Eukaryota</taxon>
        <taxon>Metazoa</taxon>
        <taxon>Chordata</taxon>
        <taxon>Craniata</taxon>
        <taxon>Vertebrata</taxon>
        <taxon>Euteleostomi</taxon>
        <taxon>Actinopterygii</taxon>
        <taxon>Neopterygii</taxon>
        <taxon>Teleostei</taxon>
        <taxon>Neoteleostei</taxon>
        <taxon>Acanthomorphata</taxon>
        <taxon>Carangaria</taxon>
        <taxon>Pleuronectiformes</taxon>
        <taxon>Pleuronectoidei</taxon>
        <taxon>Pleuronectidae</taxon>
        <taxon>Pleuronectes</taxon>
    </lineage>
</organism>
<keyword evidence="3" id="KW-1185">Reference proteome</keyword>
<feature type="compositionally biased region" description="Basic residues" evidence="1">
    <location>
        <begin position="1"/>
        <end position="16"/>
    </location>
</feature>
<evidence type="ECO:0000313" key="3">
    <source>
        <dbReference type="Proteomes" id="UP001153269"/>
    </source>
</evidence>
<dbReference type="AlphaFoldDB" id="A0A9N7TNA6"/>
<feature type="region of interest" description="Disordered" evidence="1">
    <location>
        <begin position="1"/>
        <end position="32"/>
    </location>
</feature>
<comment type="caution">
    <text evidence="2">The sequence shown here is derived from an EMBL/GenBank/DDBJ whole genome shotgun (WGS) entry which is preliminary data.</text>
</comment>
<gene>
    <name evidence="2" type="ORF">PLEPLA_LOCUS3303</name>
</gene>
<evidence type="ECO:0000313" key="2">
    <source>
        <dbReference type="EMBL" id="CAB1415586.1"/>
    </source>
</evidence>
<name>A0A9N7TNA6_PLEPL</name>
<sequence>MLKKAGGSKKGCRRRLSPLSPEPPLVKGCGQSASAYDGDTEVQPALSPSACPLPRCHQEMLLLKYIAGACMYSAQLTLATGSFSVHDRLNEKCIHGEEIKSSKVLKVFQKMCNREPASQKADVDGKHPRTNYP</sequence>
<dbReference type="Proteomes" id="UP001153269">
    <property type="component" value="Unassembled WGS sequence"/>
</dbReference>
<dbReference type="EMBL" id="CADEAL010000163">
    <property type="protein sequence ID" value="CAB1415586.1"/>
    <property type="molecule type" value="Genomic_DNA"/>
</dbReference>